<proteinExistence type="predicted"/>
<dbReference type="HOGENOM" id="CLU_1287140_0_0_6"/>
<dbReference type="Proteomes" id="UP000001410">
    <property type="component" value="Chromosome"/>
</dbReference>
<dbReference type="EMBL" id="AE014075">
    <property type="protein sequence ID" value="AAN79577.1"/>
    <property type="molecule type" value="Genomic_DNA"/>
</dbReference>
<dbReference type="KEGG" id="ecc:c1109"/>
<organism evidence="2 3">
    <name type="scientific">Escherichia coli O6:H1 (strain CFT073 / ATCC 700928 / UPEC)</name>
    <dbReference type="NCBI Taxonomy" id="199310"/>
    <lineage>
        <taxon>Bacteria</taxon>
        <taxon>Pseudomonadati</taxon>
        <taxon>Pseudomonadota</taxon>
        <taxon>Gammaproteobacteria</taxon>
        <taxon>Enterobacterales</taxon>
        <taxon>Enterobacteriaceae</taxon>
        <taxon>Escherichia</taxon>
    </lineage>
</organism>
<gene>
    <name evidence="2" type="ordered locus">c1109</name>
</gene>
<name>A0A0H2V7Y5_ECOL6</name>
<dbReference type="STRING" id="199310.c1109"/>
<keyword evidence="3" id="KW-1185">Reference proteome</keyword>
<feature type="region of interest" description="Disordered" evidence="1">
    <location>
        <begin position="44"/>
        <end position="66"/>
    </location>
</feature>
<evidence type="ECO:0000256" key="1">
    <source>
        <dbReference type="SAM" id="MobiDB-lite"/>
    </source>
</evidence>
<evidence type="ECO:0000313" key="2">
    <source>
        <dbReference type="EMBL" id="AAN79577.1"/>
    </source>
</evidence>
<sequence length="214" mass="24660">MRLIAAGEAQNAQQADEDVVQRNIQANRGTNIVRFTAMNDVAGFKQNSARGDQNEDRADRQMQGRQLQEDISNHTNQHHHNTRHQHTAKERHIFAGGQHIRRAAEEHQRRSAQCHSDYVTHSSRQVGVQNWSEDISQKTGKGECGDNPGRLIRRFVGQEHQTIHTHQRQNQTRRWQHQHRTGSCGNRRKGQRQAQQKIGITQHLMGAKQRCTVM</sequence>
<dbReference type="AlphaFoldDB" id="A0A0H2V7Y5"/>
<feature type="compositionally biased region" description="Basic residues" evidence="1">
    <location>
        <begin position="174"/>
        <end position="191"/>
    </location>
</feature>
<reference evidence="2 3" key="1">
    <citation type="journal article" date="2002" name="Proc. Natl. Acad. Sci. U.S.A.">
        <title>Extensive mosaic structure revealed by the complete genome sequence of uropathogenic Escherichia coli.</title>
        <authorList>
            <person name="Welch R.A."/>
            <person name="Burland V."/>
            <person name="Plunkett G.III."/>
            <person name="Redford P."/>
            <person name="Roesch P."/>
            <person name="Rasko D."/>
            <person name="Buckles E.L."/>
            <person name="Liou S.R."/>
            <person name="Boutin A."/>
            <person name="Hackett J."/>
            <person name="Stroud D."/>
            <person name="Mayhew G.F."/>
            <person name="Rose D.J."/>
            <person name="Zhou S."/>
            <person name="Schwartz D.C."/>
            <person name="Perna N.T."/>
            <person name="Mobley H.L."/>
            <person name="Donnenberg M.S."/>
            <person name="Blattner F.R."/>
        </authorList>
    </citation>
    <scope>NUCLEOTIDE SEQUENCE [LARGE SCALE GENOMIC DNA]</scope>
    <source>
        <strain evidence="3">CFT073 / ATCC 700928 / UPEC</strain>
    </source>
</reference>
<feature type="compositionally biased region" description="Basic and acidic residues" evidence="1">
    <location>
        <begin position="52"/>
        <end position="66"/>
    </location>
</feature>
<feature type="region of interest" description="Disordered" evidence="1">
    <location>
        <begin position="164"/>
        <end position="193"/>
    </location>
</feature>
<accession>A0A0H2V7Y5</accession>
<protein>
    <submittedName>
        <fullName evidence="2">Uncharacterized protein</fullName>
    </submittedName>
</protein>
<evidence type="ECO:0000313" key="3">
    <source>
        <dbReference type="Proteomes" id="UP000001410"/>
    </source>
</evidence>